<dbReference type="OrthoDB" id="6776451at2759"/>
<comment type="caution">
    <text evidence="1">The sequence shown here is derived from an EMBL/GenBank/DDBJ whole genome shotgun (WGS) entry which is preliminary data.</text>
</comment>
<sequence length="95" mass="10871">MQDLVRQWKAKPLHGRYRSRIEDNAIDTKASQGWLQSGGRQESTPYSQKFNAISNTSGRQKSTQVPIYHFLDSVNIATNATLNFDSYYMCRHSTA</sequence>
<evidence type="ECO:0000313" key="1">
    <source>
        <dbReference type="EMBL" id="CAH2017034.1"/>
    </source>
</evidence>
<evidence type="ECO:0000313" key="2">
    <source>
        <dbReference type="Proteomes" id="UP001152888"/>
    </source>
</evidence>
<dbReference type="Proteomes" id="UP001152888">
    <property type="component" value="Unassembled WGS sequence"/>
</dbReference>
<keyword evidence="2" id="KW-1185">Reference proteome</keyword>
<dbReference type="AlphaFoldDB" id="A0A9P0QCH5"/>
<proteinExistence type="predicted"/>
<name>A0A9P0QCH5_ACAOB</name>
<dbReference type="EMBL" id="CAKOFQ010009095">
    <property type="protein sequence ID" value="CAH2017034.1"/>
    <property type="molecule type" value="Genomic_DNA"/>
</dbReference>
<protein>
    <submittedName>
        <fullName evidence="1">Uncharacterized protein</fullName>
    </submittedName>
</protein>
<gene>
    <name evidence="1" type="ORF">ACAOBT_LOCUS35755</name>
</gene>
<reference evidence="1" key="1">
    <citation type="submission" date="2022-03" db="EMBL/GenBank/DDBJ databases">
        <authorList>
            <person name="Sayadi A."/>
        </authorList>
    </citation>
    <scope>NUCLEOTIDE SEQUENCE</scope>
</reference>
<accession>A0A9P0QCH5</accession>
<organism evidence="1 2">
    <name type="scientific">Acanthoscelides obtectus</name>
    <name type="common">Bean weevil</name>
    <name type="synonym">Bruchus obtectus</name>
    <dbReference type="NCBI Taxonomy" id="200917"/>
    <lineage>
        <taxon>Eukaryota</taxon>
        <taxon>Metazoa</taxon>
        <taxon>Ecdysozoa</taxon>
        <taxon>Arthropoda</taxon>
        <taxon>Hexapoda</taxon>
        <taxon>Insecta</taxon>
        <taxon>Pterygota</taxon>
        <taxon>Neoptera</taxon>
        <taxon>Endopterygota</taxon>
        <taxon>Coleoptera</taxon>
        <taxon>Polyphaga</taxon>
        <taxon>Cucujiformia</taxon>
        <taxon>Chrysomeloidea</taxon>
        <taxon>Chrysomelidae</taxon>
        <taxon>Bruchinae</taxon>
        <taxon>Bruchini</taxon>
        <taxon>Acanthoscelides</taxon>
    </lineage>
</organism>